<feature type="transmembrane region" description="Helical" evidence="1">
    <location>
        <begin position="26"/>
        <end position="47"/>
    </location>
</feature>
<keyword evidence="3" id="KW-1185">Reference proteome</keyword>
<proteinExistence type="predicted"/>
<evidence type="ECO:0000313" key="3">
    <source>
        <dbReference type="Proteomes" id="UP001500751"/>
    </source>
</evidence>
<dbReference type="EMBL" id="BAAAQN010000004">
    <property type="protein sequence ID" value="GAA2016902.1"/>
    <property type="molecule type" value="Genomic_DNA"/>
</dbReference>
<protein>
    <submittedName>
        <fullName evidence="2">Uncharacterized protein</fullName>
    </submittedName>
</protein>
<comment type="caution">
    <text evidence="2">The sequence shown here is derived from an EMBL/GenBank/DDBJ whole genome shotgun (WGS) entry which is preliminary data.</text>
</comment>
<sequence>MGITLLIVGGYTMALGFGGVNANSGGVQWLFSIILVLGFIMTGWATVLPWDGVKGRAVDAE</sequence>
<accession>A0ABN2TRF0</accession>
<organism evidence="2 3">
    <name type="scientific">Catenulispora yoronensis</name>
    <dbReference type="NCBI Taxonomy" id="450799"/>
    <lineage>
        <taxon>Bacteria</taxon>
        <taxon>Bacillati</taxon>
        <taxon>Actinomycetota</taxon>
        <taxon>Actinomycetes</taxon>
        <taxon>Catenulisporales</taxon>
        <taxon>Catenulisporaceae</taxon>
        <taxon>Catenulispora</taxon>
    </lineage>
</organism>
<keyword evidence="1" id="KW-0472">Membrane</keyword>
<dbReference type="Proteomes" id="UP001500751">
    <property type="component" value="Unassembled WGS sequence"/>
</dbReference>
<keyword evidence="1" id="KW-0812">Transmembrane</keyword>
<reference evidence="3" key="1">
    <citation type="journal article" date="2019" name="Int. J. Syst. Evol. Microbiol.">
        <title>The Global Catalogue of Microorganisms (GCM) 10K type strain sequencing project: providing services to taxonomists for standard genome sequencing and annotation.</title>
        <authorList>
            <consortium name="The Broad Institute Genomics Platform"/>
            <consortium name="The Broad Institute Genome Sequencing Center for Infectious Disease"/>
            <person name="Wu L."/>
            <person name="Ma J."/>
        </authorList>
    </citation>
    <scope>NUCLEOTIDE SEQUENCE [LARGE SCALE GENOMIC DNA]</scope>
    <source>
        <strain evidence="3">JCM 16014</strain>
    </source>
</reference>
<name>A0ABN2TRF0_9ACTN</name>
<evidence type="ECO:0000313" key="2">
    <source>
        <dbReference type="EMBL" id="GAA2016902.1"/>
    </source>
</evidence>
<keyword evidence="1" id="KW-1133">Transmembrane helix</keyword>
<gene>
    <name evidence="2" type="ORF">GCM10009839_10800</name>
</gene>
<evidence type="ECO:0000256" key="1">
    <source>
        <dbReference type="SAM" id="Phobius"/>
    </source>
</evidence>